<reference evidence="1 2" key="1">
    <citation type="submission" date="2023-07" db="EMBL/GenBank/DDBJ databases">
        <title>Sequencing the genomes of 1000 actinobacteria strains.</title>
        <authorList>
            <person name="Klenk H.-P."/>
        </authorList>
    </citation>
    <scope>NUCLEOTIDE SEQUENCE [LARGE SCALE GENOMIC DNA]</scope>
    <source>
        <strain evidence="1 2">DSM 45554</strain>
    </source>
</reference>
<evidence type="ECO:0000313" key="1">
    <source>
        <dbReference type="EMBL" id="MDR7385783.1"/>
    </source>
</evidence>
<evidence type="ECO:0000313" key="2">
    <source>
        <dbReference type="Proteomes" id="UP001183585"/>
    </source>
</evidence>
<dbReference type="Proteomes" id="UP001183585">
    <property type="component" value="Unassembled WGS sequence"/>
</dbReference>
<sequence length="67" mass="7426">MTRPQVEDISSKDLRLRDVALNGAALKDVTIDGLAADGQSMLFDALQLEHVTLRGGNQELCRHRLRP</sequence>
<accession>A0ABU2CWX2</accession>
<keyword evidence="2" id="KW-1185">Reference proteome</keyword>
<evidence type="ECO:0008006" key="3">
    <source>
        <dbReference type="Google" id="ProtNLM"/>
    </source>
</evidence>
<proteinExistence type="predicted"/>
<gene>
    <name evidence="1" type="ORF">J2S48_005298</name>
</gene>
<organism evidence="1 2">
    <name type="scientific">Promicromonospora iranensis</name>
    <dbReference type="NCBI Taxonomy" id="1105144"/>
    <lineage>
        <taxon>Bacteria</taxon>
        <taxon>Bacillati</taxon>
        <taxon>Actinomycetota</taxon>
        <taxon>Actinomycetes</taxon>
        <taxon>Micrococcales</taxon>
        <taxon>Promicromonosporaceae</taxon>
        <taxon>Promicromonospora</taxon>
    </lineage>
</organism>
<comment type="caution">
    <text evidence="1">The sequence shown here is derived from an EMBL/GenBank/DDBJ whole genome shotgun (WGS) entry which is preliminary data.</text>
</comment>
<name>A0ABU2CWX2_9MICO</name>
<dbReference type="EMBL" id="JAVDYE010000001">
    <property type="protein sequence ID" value="MDR7385783.1"/>
    <property type="molecule type" value="Genomic_DNA"/>
</dbReference>
<protein>
    <recommendedName>
        <fullName evidence="3">Pentapeptide repeat protein</fullName>
    </recommendedName>
</protein>